<dbReference type="AlphaFoldDB" id="A0A1G6U9J2"/>
<evidence type="ECO:0000313" key="9">
    <source>
        <dbReference type="EMBL" id="SDD38038.1"/>
    </source>
</evidence>
<accession>A0A1G6U9J2</accession>
<keyword evidence="1 6" id="KW-0597">Phosphoprotein</keyword>
<sequence length="358" mass="38951">MRHSVSTGDVMERPGIDRSRRIMLCTDDRSLQERLMPGLQCRGFQVSLAADADSALFQLNVVPPDVMLCDQALPGYEGMALLQMIRRDRGDLAAMPIIVMSEYGHSSDIAAAKLAGADDYAVKPVDLNLIVASIEAQLRIAARLRSAMLIEGELDEGVPRIHAFHRLLDGLSFGIVLFDSHGQQIFTNRSARQLSRAHAARIRSWVLRQVSQIGRENGNGANCVQFPLLDFRMIPTGLSRGNAAQQLFVATMALTAKDDPEMIVASLIFATSHQSDEGGRLVADAIGLTPTEARLAQFLAEGLRLDQIGDMMGIAKPTVNYHLRNIYQKSGTSRQSDLITLLRAVHLAESPGGPAADG</sequence>
<dbReference type="PRINTS" id="PR00038">
    <property type="entry name" value="HTHLUXR"/>
</dbReference>
<evidence type="ECO:0000256" key="4">
    <source>
        <dbReference type="ARBA" id="ARBA00023125"/>
    </source>
</evidence>
<feature type="modified residue" description="4-aspartylphosphate" evidence="6">
    <location>
        <position position="70"/>
    </location>
</feature>
<gene>
    <name evidence="9" type="ORF">SAMN05421538_101497</name>
</gene>
<dbReference type="EMBL" id="FNAH01000001">
    <property type="protein sequence ID" value="SDD38038.1"/>
    <property type="molecule type" value="Genomic_DNA"/>
</dbReference>
<dbReference type="GO" id="GO:0000976">
    <property type="term" value="F:transcription cis-regulatory region binding"/>
    <property type="evidence" value="ECO:0007669"/>
    <property type="project" value="TreeGrafter"/>
</dbReference>
<dbReference type="GO" id="GO:0005829">
    <property type="term" value="C:cytosol"/>
    <property type="evidence" value="ECO:0007669"/>
    <property type="project" value="TreeGrafter"/>
</dbReference>
<dbReference type="CDD" id="cd06170">
    <property type="entry name" value="LuxR_C_like"/>
    <property type="match status" value="1"/>
</dbReference>
<dbReference type="SMART" id="SM00421">
    <property type="entry name" value="HTH_LUXR"/>
    <property type="match status" value="1"/>
</dbReference>
<keyword evidence="2" id="KW-0902">Two-component regulatory system</keyword>
<dbReference type="GO" id="GO:0006355">
    <property type="term" value="P:regulation of DNA-templated transcription"/>
    <property type="evidence" value="ECO:0007669"/>
    <property type="project" value="InterPro"/>
</dbReference>
<evidence type="ECO:0000313" key="10">
    <source>
        <dbReference type="Proteomes" id="UP000199344"/>
    </source>
</evidence>
<evidence type="ECO:0000256" key="2">
    <source>
        <dbReference type="ARBA" id="ARBA00023012"/>
    </source>
</evidence>
<dbReference type="InterPro" id="IPR001789">
    <property type="entry name" value="Sig_transdc_resp-reg_receiver"/>
</dbReference>
<dbReference type="InterPro" id="IPR036388">
    <property type="entry name" value="WH-like_DNA-bd_sf"/>
</dbReference>
<dbReference type="Proteomes" id="UP000199344">
    <property type="component" value="Unassembled WGS sequence"/>
</dbReference>
<dbReference type="Pfam" id="PF00196">
    <property type="entry name" value="GerE"/>
    <property type="match status" value="1"/>
</dbReference>
<reference evidence="9 10" key="1">
    <citation type="submission" date="2016-10" db="EMBL/GenBank/DDBJ databases">
        <authorList>
            <person name="de Groot N.N."/>
        </authorList>
    </citation>
    <scope>NUCLEOTIDE SEQUENCE [LARGE SCALE GENOMIC DNA]</scope>
    <source>
        <strain evidence="9 10">DSM 22220</strain>
    </source>
</reference>
<keyword evidence="4" id="KW-0238">DNA-binding</keyword>
<dbReference type="RefSeq" id="WP_090520507.1">
    <property type="nucleotide sequence ID" value="NZ_FNAH01000001.1"/>
</dbReference>
<dbReference type="InterPro" id="IPR039420">
    <property type="entry name" value="WalR-like"/>
</dbReference>
<dbReference type="SUPFAM" id="SSF46894">
    <property type="entry name" value="C-terminal effector domain of the bipartite response regulators"/>
    <property type="match status" value="1"/>
</dbReference>
<evidence type="ECO:0000259" key="7">
    <source>
        <dbReference type="PROSITE" id="PS50043"/>
    </source>
</evidence>
<dbReference type="InterPro" id="IPR011006">
    <property type="entry name" value="CheY-like_superfamily"/>
</dbReference>
<dbReference type="InterPro" id="IPR000792">
    <property type="entry name" value="Tscrpt_reg_LuxR_C"/>
</dbReference>
<proteinExistence type="predicted"/>
<evidence type="ECO:0000259" key="8">
    <source>
        <dbReference type="PROSITE" id="PS50110"/>
    </source>
</evidence>
<dbReference type="Pfam" id="PF00072">
    <property type="entry name" value="Response_reg"/>
    <property type="match status" value="1"/>
</dbReference>
<dbReference type="InterPro" id="IPR016032">
    <property type="entry name" value="Sig_transdc_resp-reg_C-effctor"/>
</dbReference>
<protein>
    <submittedName>
        <fullName evidence="9">Regulatory protein, luxR family</fullName>
    </submittedName>
</protein>
<dbReference type="PANTHER" id="PTHR48111:SF1">
    <property type="entry name" value="TWO-COMPONENT RESPONSE REGULATOR ORR33"/>
    <property type="match status" value="1"/>
</dbReference>
<dbReference type="PANTHER" id="PTHR48111">
    <property type="entry name" value="REGULATOR OF RPOS"/>
    <property type="match status" value="1"/>
</dbReference>
<dbReference type="STRING" id="591205.SAMN05421538_101497"/>
<feature type="domain" description="Response regulatory" evidence="8">
    <location>
        <begin position="21"/>
        <end position="138"/>
    </location>
</feature>
<name>A0A1G6U9J2_9RHOB</name>
<evidence type="ECO:0000256" key="5">
    <source>
        <dbReference type="ARBA" id="ARBA00023163"/>
    </source>
</evidence>
<dbReference type="SUPFAM" id="SSF52172">
    <property type="entry name" value="CheY-like"/>
    <property type="match status" value="1"/>
</dbReference>
<dbReference type="PROSITE" id="PS50110">
    <property type="entry name" value="RESPONSE_REGULATORY"/>
    <property type="match status" value="1"/>
</dbReference>
<dbReference type="GO" id="GO:0000156">
    <property type="term" value="F:phosphorelay response regulator activity"/>
    <property type="evidence" value="ECO:0007669"/>
    <property type="project" value="TreeGrafter"/>
</dbReference>
<dbReference type="GO" id="GO:0032993">
    <property type="term" value="C:protein-DNA complex"/>
    <property type="evidence" value="ECO:0007669"/>
    <property type="project" value="TreeGrafter"/>
</dbReference>
<evidence type="ECO:0000256" key="3">
    <source>
        <dbReference type="ARBA" id="ARBA00023015"/>
    </source>
</evidence>
<organism evidence="9 10">
    <name type="scientific">Paracoccus isoporae</name>
    <dbReference type="NCBI Taxonomy" id="591205"/>
    <lineage>
        <taxon>Bacteria</taxon>
        <taxon>Pseudomonadati</taxon>
        <taxon>Pseudomonadota</taxon>
        <taxon>Alphaproteobacteria</taxon>
        <taxon>Rhodobacterales</taxon>
        <taxon>Paracoccaceae</taxon>
        <taxon>Paracoccus</taxon>
    </lineage>
</organism>
<keyword evidence="10" id="KW-1185">Reference proteome</keyword>
<keyword evidence="3" id="KW-0805">Transcription regulation</keyword>
<dbReference type="SMART" id="SM00448">
    <property type="entry name" value="REC"/>
    <property type="match status" value="1"/>
</dbReference>
<evidence type="ECO:0000256" key="1">
    <source>
        <dbReference type="ARBA" id="ARBA00022553"/>
    </source>
</evidence>
<dbReference type="PROSITE" id="PS50043">
    <property type="entry name" value="HTH_LUXR_2"/>
    <property type="match status" value="1"/>
</dbReference>
<dbReference type="OrthoDB" id="5292887at2"/>
<feature type="domain" description="HTH luxR-type" evidence="7">
    <location>
        <begin position="281"/>
        <end position="346"/>
    </location>
</feature>
<evidence type="ECO:0000256" key="6">
    <source>
        <dbReference type="PROSITE-ProRule" id="PRU00169"/>
    </source>
</evidence>
<dbReference type="Gene3D" id="1.10.10.10">
    <property type="entry name" value="Winged helix-like DNA-binding domain superfamily/Winged helix DNA-binding domain"/>
    <property type="match status" value="1"/>
</dbReference>
<keyword evidence="5" id="KW-0804">Transcription</keyword>
<dbReference type="Gene3D" id="3.40.50.2300">
    <property type="match status" value="1"/>
</dbReference>